<evidence type="ECO:0000256" key="3">
    <source>
        <dbReference type="ARBA" id="ARBA00023242"/>
    </source>
</evidence>
<comment type="subcellular location">
    <subcellularLocation>
        <location evidence="1">Nucleus</location>
    </subcellularLocation>
</comment>
<evidence type="ECO:0008006" key="7">
    <source>
        <dbReference type="Google" id="ProtNLM"/>
    </source>
</evidence>
<protein>
    <recommendedName>
        <fullName evidence="7">RRM domain-containing protein</fullName>
    </recommendedName>
</protein>
<dbReference type="STRING" id="1522189.A0A316VWX5"/>
<dbReference type="OrthoDB" id="442677at2759"/>
<feature type="compositionally biased region" description="Basic and acidic residues" evidence="4">
    <location>
        <begin position="130"/>
        <end position="149"/>
    </location>
</feature>
<dbReference type="InParanoid" id="A0A316VWX5"/>
<evidence type="ECO:0000256" key="2">
    <source>
        <dbReference type="ARBA" id="ARBA00022884"/>
    </source>
</evidence>
<dbReference type="Gene3D" id="3.30.70.330">
    <property type="match status" value="1"/>
</dbReference>
<keyword evidence="2" id="KW-0694">RNA-binding</keyword>
<dbReference type="GeneID" id="37036573"/>
<dbReference type="GO" id="GO:0000463">
    <property type="term" value="P:maturation of LSU-rRNA from tricistronic rRNA transcript (SSU-rRNA, 5.8S rRNA, LSU-rRNA)"/>
    <property type="evidence" value="ECO:0007669"/>
    <property type="project" value="TreeGrafter"/>
</dbReference>
<feature type="compositionally biased region" description="Acidic residues" evidence="4">
    <location>
        <begin position="482"/>
        <end position="493"/>
    </location>
</feature>
<feature type="region of interest" description="Disordered" evidence="4">
    <location>
        <begin position="167"/>
        <end position="205"/>
    </location>
</feature>
<dbReference type="RefSeq" id="XP_025367125.1">
    <property type="nucleotide sequence ID" value="XM_025514703.1"/>
</dbReference>
<name>A0A316VWX5_9BASI</name>
<dbReference type="AlphaFoldDB" id="A0A316VWX5"/>
<feature type="compositionally biased region" description="Low complexity" evidence="4">
    <location>
        <begin position="648"/>
        <end position="660"/>
    </location>
</feature>
<dbReference type="PANTHER" id="PTHR23236:SF25">
    <property type="entry name" value="RNA-BINDING PROTEIN 34"/>
    <property type="match status" value="1"/>
</dbReference>
<feature type="compositionally biased region" description="Low complexity" evidence="4">
    <location>
        <begin position="175"/>
        <end position="190"/>
    </location>
</feature>
<dbReference type="GO" id="GO:0019843">
    <property type="term" value="F:rRNA binding"/>
    <property type="evidence" value="ECO:0007669"/>
    <property type="project" value="TreeGrafter"/>
</dbReference>
<feature type="compositionally biased region" description="Polar residues" evidence="4">
    <location>
        <begin position="51"/>
        <end position="66"/>
    </location>
</feature>
<reference evidence="5 6" key="1">
    <citation type="journal article" date="2018" name="Mol. Biol. Evol.">
        <title>Broad Genomic Sampling Reveals a Smut Pathogenic Ancestry of the Fungal Clade Ustilaginomycotina.</title>
        <authorList>
            <person name="Kijpornyongpan T."/>
            <person name="Mondo S.J."/>
            <person name="Barry K."/>
            <person name="Sandor L."/>
            <person name="Lee J."/>
            <person name="Lipzen A."/>
            <person name="Pangilinan J."/>
            <person name="LaButti K."/>
            <person name="Hainaut M."/>
            <person name="Henrissat B."/>
            <person name="Grigoriev I.V."/>
            <person name="Spatafora J.W."/>
            <person name="Aime M.C."/>
        </authorList>
    </citation>
    <scope>NUCLEOTIDE SEQUENCE [LARGE SCALE GENOMIC DNA]</scope>
    <source>
        <strain evidence="5 6">MCA 4658</strain>
    </source>
</reference>
<dbReference type="InterPro" id="IPR012677">
    <property type="entry name" value="Nucleotide-bd_a/b_plait_sf"/>
</dbReference>
<dbReference type="Proteomes" id="UP000245783">
    <property type="component" value="Unassembled WGS sequence"/>
</dbReference>
<feature type="compositionally biased region" description="Polar residues" evidence="4">
    <location>
        <begin position="661"/>
        <end position="683"/>
    </location>
</feature>
<accession>A0A316VWX5</accession>
<keyword evidence="3" id="KW-0539">Nucleus</keyword>
<evidence type="ECO:0000313" key="6">
    <source>
        <dbReference type="Proteomes" id="UP000245783"/>
    </source>
</evidence>
<evidence type="ECO:0000256" key="1">
    <source>
        <dbReference type="ARBA" id="ARBA00004123"/>
    </source>
</evidence>
<feature type="compositionally biased region" description="Polar residues" evidence="4">
    <location>
        <begin position="73"/>
        <end position="91"/>
    </location>
</feature>
<feature type="compositionally biased region" description="Basic and acidic residues" evidence="4">
    <location>
        <begin position="1"/>
        <end position="23"/>
    </location>
</feature>
<evidence type="ECO:0000313" key="5">
    <source>
        <dbReference type="EMBL" id="PWN39965.1"/>
    </source>
</evidence>
<keyword evidence="6" id="KW-1185">Reference proteome</keyword>
<feature type="region of interest" description="Disordered" evidence="4">
    <location>
        <begin position="458"/>
        <end position="514"/>
    </location>
</feature>
<feature type="region of interest" description="Disordered" evidence="4">
    <location>
        <begin position="562"/>
        <end position="789"/>
    </location>
</feature>
<organism evidence="5 6">
    <name type="scientific">Ceraceosorus guamensis</name>
    <dbReference type="NCBI Taxonomy" id="1522189"/>
    <lineage>
        <taxon>Eukaryota</taxon>
        <taxon>Fungi</taxon>
        <taxon>Dikarya</taxon>
        <taxon>Basidiomycota</taxon>
        <taxon>Ustilaginomycotina</taxon>
        <taxon>Exobasidiomycetes</taxon>
        <taxon>Ceraceosorales</taxon>
        <taxon>Ceraceosoraceae</taxon>
        <taxon>Ceraceosorus</taxon>
    </lineage>
</organism>
<feature type="compositionally biased region" description="Low complexity" evidence="4">
    <location>
        <begin position="774"/>
        <end position="789"/>
    </location>
</feature>
<feature type="compositionally biased region" description="Basic and acidic residues" evidence="4">
    <location>
        <begin position="615"/>
        <end position="633"/>
    </location>
</feature>
<dbReference type="PANTHER" id="PTHR23236">
    <property type="entry name" value="EUKARYOTIC TRANSLATION INITIATION FACTOR 4B/4H"/>
    <property type="match status" value="1"/>
</dbReference>
<dbReference type="EMBL" id="KZ819436">
    <property type="protein sequence ID" value="PWN39965.1"/>
    <property type="molecule type" value="Genomic_DNA"/>
</dbReference>
<feature type="region of interest" description="Disordered" evidence="4">
    <location>
        <begin position="1"/>
        <end position="153"/>
    </location>
</feature>
<feature type="compositionally biased region" description="Basic and acidic residues" evidence="4">
    <location>
        <begin position="696"/>
        <end position="751"/>
    </location>
</feature>
<dbReference type="GO" id="GO:0005730">
    <property type="term" value="C:nucleolus"/>
    <property type="evidence" value="ECO:0007669"/>
    <property type="project" value="TreeGrafter"/>
</dbReference>
<gene>
    <name evidence="5" type="ORF">IE81DRAFT_326015</name>
</gene>
<evidence type="ECO:0000256" key="4">
    <source>
        <dbReference type="SAM" id="MobiDB-lite"/>
    </source>
</evidence>
<sequence>MSSLEHDKKAAKAEKRAAKEAKRANKALQAAAAPPPPPPASFDAELAAMFSNAQPAYSSLDTSTQHASDKAPSHTQRTQGTRSAPHSSTQNTKRRKVRSEAEGERQAPALSGGPWLSDTDSGESELQALSDDKAQQRRPHGDEGGKSDGEEGGSVELVHESILAARKSAKKGNNGAAHPSSAEGAAASEPKVVEAAGEDDGNSESARAIRDARTLFVGNIPLAVMSSKALRRKLLRHLQLCSPWPSRTLLEKLRFRSVPFAVPTGDYTAQNVEEANAKAKRRERARVWKHEKEEGAGSAPAQKFLTPAQKRKVAFINEELNQQAHSVNAYVTIAMLDSADADSPAASDFEKNLNAQGIAALTAHQADGTVFEGRHLRVDISAAIPASHRGGLPPTSSLGTPRSDVQDAPFTAFVGGLDYNADEEKLWTWFDLLLINEMGTPPTWEALEDSKIWKRMPAPESRATDGSGAGQSEVQKGKESDADTSDGSDEEESGPTSKATHSDKKACPPVPQRGSSWVRSIRLVRDNATQLGKGFGYVRFASESCVDEVLALAAQDEAVLGSRHTGAGGGDRNAKASQARAAGVKEYRRKMKFEGRPIRVSKCKMTTKNSGAGRRALDQKKQREELKRKRSVDGDAQESLSTPSRVRSAGAPTPGGSSPGQKKSATVADTPTQHRLSSSSKQVANPGPSIPYDAAKQARIEAKRKDPERLKRRAEKKEKKRAEEAEVRKLRDVLGDEADGKRKGKVRIEMKQKKRVPNGSEKGKKAERKKKSSSSEARGAKSAAMGRRA</sequence>
<proteinExistence type="predicted"/>